<evidence type="ECO:0000259" key="3">
    <source>
        <dbReference type="SMART" id="SM00919"/>
    </source>
</evidence>
<dbReference type="Pfam" id="PF03949">
    <property type="entry name" value="Malic_M"/>
    <property type="match status" value="1"/>
</dbReference>
<dbReference type="PIRSF" id="PIRSF000106">
    <property type="entry name" value="ME"/>
    <property type="match status" value="1"/>
</dbReference>
<dbReference type="SUPFAM" id="SSF53223">
    <property type="entry name" value="Aminoacid dehydrogenase-like, N-terminal domain"/>
    <property type="match status" value="1"/>
</dbReference>
<proteinExistence type="inferred from homology"/>
<evidence type="ECO:0000256" key="2">
    <source>
        <dbReference type="ARBA" id="ARBA00023002"/>
    </source>
</evidence>
<keyword evidence="2 5" id="KW-0560">Oxidoreductase</keyword>
<dbReference type="InterPro" id="IPR045213">
    <property type="entry name" value="Malic_NAD-bd_bact_type"/>
</dbReference>
<feature type="domain" description="Malic enzyme NAD-binding" evidence="3">
    <location>
        <begin position="130"/>
        <end position="306"/>
    </location>
</feature>
<organism evidence="5">
    <name type="scientific">termite gut metagenome</name>
    <dbReference type="NCBI Taxonomy" id="433724"/>
    <lineage>
        <taxon>unclassified sequences</taxon>
        <taxon>metagenomes</taxon>
        <taxon>organismal metagenomes</taxon>
    </lineage>
</organism>
<comment type="similarity">
    <text evidence="1">Belongs to the malic enzymes family.</text>
</comment>
<dbReference type="PANTHER" id="PTHR43237:SF4">
    <property type="entry name" value="NADP-DEPENDENT MALIC ENZYME"/>
    <property type="match status" value="1"/>
</dbReference>
<name>A0A5J4PL38_9ZZZZ</name>
<dbReference type="InterPro" id="IPR036291">
    <property type="entry name" value="NAD(P)-bd_dom_sf"/>
</dbReference>
<gene>
    <name evidence="5" type="ORF">EZS27_039182</name>
</gene>
<dbReference type="InterPro" id="IPR046346">
    <property type="entry name" value="Aminoacid_DH-like_N_sf"/>
</dbReference>
<dbReference type="EC" id="1.1.1.40" evidence="5"/>
<dbReference type="PANTHER" id="PTHR43237">
    <property type="entry name" value="NADP-DEPENDENT MALIC ENZYME"/>
    <property type="match status" value="1"/>
</dbReference>
<dbReference type="InterPro" id="IPR051674">
    <property type="entry name" value="Malate_Decarboxylase"/>
</dbReference>
<evidence type="ECO:0000313" key="5">
    <source>
        <dbReference type="EMBL" id="KAA6309294.1"/>
    </source>
</evidence>
<feature type="domain" description="Malic enzyme N-terminal" evidence="4">
    <location>
        <begin position="1"/>
        <end position="118"/>
    </location>
</feature>
<evidence type="ECO:0000256" key="1">
    <source>
        <dbReference type="ARBA" id="ARBA00008785"/>
    </source>
</evidence>
<dbReference type="Pfam" id="PF00390">
    <property type="entry name" value="malic"/>
    <property type="match status" value="1"/>
</dbReference>
<comment type="caution">
    <text evidence="5">The sequence shown here is derived from an EMBL/GenBank/DDBJ whole genome shotgun (WGS) entry which is preliminary data.</text>
</comment>
<dbReference type="SMART" id="SM01274">
    <property type="entry name" value="malic"/>
    <property type="match status" value="1"/>
</dbReference>
<dbReference type="InterPro" id="IPR012301">
    <property type="entry name" value="Malic_N_dom"/>
</dbReference>
<evidence type="ECO:0000259" key="4">
    <source>
        <dbReference type="SMART" id="SM01274"/>
    </source>
</evidence>
<dbReference type="InterPro" id="IPR012302">
    <property type="entry name" value="Malic_NAD-bd"/>
</dbReference>
<dbReference type="FunFam" id="3.40.50.10380:FF:000003">
    <property type="entry name" value="NADP-dependent malic enzyme"/>
    <property type="match status" value="1"/>
</dbReference>
<dbReference type="AlphaFoldDB" id="A0A5J4PL38"/>
<dbReference type="EMBL" id="SNRY01008017">
    <property type="protein sequence ID" value="KAA6309294.1"/>
    <property type="molecule type" value="Genomic_DNA"/>
</dbReference>
<dbReference type="SUPFAM" id="SSF51735">
    <property type="entry name" value="NAD(P)-binding Rossmann-fold domains"/>
    <property type="match status" value="1"/>
</dbReference>
<protein>
    <submittedName>
        <fullName evidence="5">NADP-dependent malic enzyme</fullName>
        <ecNumber evidence="5">1.1.1.40</ecNumber>
    </submittedName>
</protein>
<dbReference type="InterPro" id="IPR037062">
    <property type="entry name" value="Malic_N_dom_sf"/>
</dbReference>
<reference evidence="5" key="1">
    <citation type="submission" date="2019-03" db="EMBL/GenBank/DDBJ databases">
        <title>Single cell metagenomics reveals metabolic interactions within the superorganism composed of flagellate Streblomastix strix and complex community of Bacteroidetes bacteria on its surface.</title>
        <authorList>
            <person name="Treitli S.C."/>
            <person name="Kolisko M."/>
            <person name="Husnik F."/>
            <person name="Keeling P."/>
            <person name="Hampl V."/>
        </authorList>
    </citation>
    <scope>NUCLEOTIDE SEQUENCE</scope>
    <source>
        <strain evidence="5">STM</strain>
    </source>
</reference>
<dbReference type="GO" id="GO:0051287">
    <property type="term" value="F:NAD binding"/>
    <property type="evidence" value="ECO:0007669"/>
    <property type="project" value="InterPro"/>
</dbReference>
<dbReference type="CDD" id="cd05311">
    <property type="entry name" value="NAD_bind_2_malic_enz"/>
    <property type="match status" value="1"/>
</dbReference>
<dbReference type="SMART" id="SM00919">
    <property type="entry name" value="Malic_M"/>
    <property type="match status" value="1"/>
</dbReference>
<feature type="non-terminal residue" evidence="5">
    <location>
        <position position="306"/>
    </location>
</feature>
<dbReference type="Gene3D" id="3.40.50.720">
    <property type="entry name" value="NAD(P)-binding Rossmann-like Domain"/>
    <property type="match status" value="1"/>
</dbReference>
<feature type="non-terminal residue" evidence="5">
    <location>
        <position position="1"/>
    </location>
</feature>
<sequence>DLSLAYSPGVAEPCLEIEKNPQDAYKYTAKGNLVAVISNGTAVLGLGDIGALSGKPVMEGKGLLFKIYAGIDVFDIEVDEKDPDKFIEAVKAIAPTFGGINLEDIKAPECFEIERRLKEELDIPVMHDDQHGTAIISSAGLLNALEVAEKKIENVKIVVNGAGASAVSCTKLYITLGARLENIVMLDSKGVISKDRTDLNEQKRYFATNRTNIHTLEEAIKGADMFLGLSKGDVLNQDMVRSMAPSPIVFALANPTPEISYEAAMASRPDVLMATGRSDYPNQINNVIGFPYIFRGALDTQAKAIN</sequence>
<dbReference type="InterPro" id="IPR001891">
    <property type="entry name" value="Malic_OxRdtase"/>
</dbReference>
<dbReference type="Gene3D" id="3.40.50.10380">
    <property type="entry name" value="Malic enzyme, N-terminal domain"/>
    <property type="match status" value="1"/>
</dbReference>
<dbReference type="GO" id="GO:0004473">
    <property type="term" value="F:malate dehydrogenase (decarboxylating) (NADP+) activity"/>
    <property type="evidence" value="ECO:0007669"/>
    <property type="project" value="UniProtKB-EC"/>
</dbReference>
<accession>A0A5J4PL38</accession>